<reference evidence="1" key="1">
    <citation type="submission" date="2012-01" db="EMBL/GenBank/DDBJ databases">
        <title>The Genome Sequence of Treponema denticola OTK.</title>
        <authorList>
            <consortium name="The Broad Institute Genome Sequencing Platform"/>
            <person name="Earl A."/>
            <person name="Ward D."/>
            <person name="Feldgarden M."/>
            <person name="Gevers D."/>
            <person name="Blanton J.M."/>
            <person name="Fenno C.J."/>
            <person name="Baranova O.V."/>
            <person name="Mathney J."/>
            <person name="Dewhirst F.E."/>
            <person name="Izard J."/>
            <person name="Young S.K."/>
            <person name="Zeng Q."/>
            <person name="Gargeya S."/>
            <person name="Fitzgerald M."/>
            <person name="Haas B."/>
            <person name="Abouelleil A."/>
            <person name="Alvarado L."/>
            <person name="Arachchi H.M."/>
            <person name="Berlin A."/>
            <person name="Chapman S.B."/>
            <person name="Gearin G."/>
            <person name="Goldberg J."/>
            <person name="Griggs A."/>
            <person name="Gujja S."/>
            <person name="Hansen M."/>
            <person name="Heiman D."/>
            <person name="Howarth C."/>
            <person name="Larimer J."/>
            <person name="Lui A."/>
            <person name="MacDonald P.J.P."/>
            <person name="McCowen C."/>
            <person name="Montmayeur A."/>
            <person name="Murphy C."/>
            <person name="Neiman D."/>
            <person name="Pearson M."/>
            <person name="Priest M."/>
            <person name="Roberts A."/>
            <person name="Saif S."/>
            <person name="Shea T."/>
            <person name="Sisk P."/>
            <person name="Stolte C."/>
            <person name="Sykes S."/>
            <person name="Wortman J."/>
            <person name="Nusbaum C."/>
            <person name="Birren B."/>
        </authorList>
    </citation>
    <scope>NUCLEOTIDE SEQUENCE [LARGE SCALE GENOMIC DNA]</scope>
    <source>
        <strain evidence="1">OTK</strain>
    </source>
</reference>
<gene>
    <name evidence="1" type="ORF">HMPREF9723_02454</name>
</gene>
<protein>
    <recommendedName>
        <fullName evidence="2">DUF2268 domain-containing protein</fullName>
    </recommendedName>
</protein>
<sequence length="253" mass="30384">MIKHMEYAYSIRSIDKLKEYNLFLETHKAKIAAYIDFIQNSYSVKDLPEYIVFADFDMATRVHRSISIPAYTNEIRMVITPELNIWKSIYLKQLEVYEIKAVENIQSYYSNDINENSILQIIGHELMHQSELFLDDFEDEKKLTEGIWFEEGMVEYISKKFFLTTEEFEKEKQINTSLVKLFEEKYGISSIESFGQETYDENYTSIFYNYWRSFLAIDILVQKFHIVSKVFEHYHNWNKAGRTMPLSKWFQIE</sequence>
<dbReference type="EMBL" id="AGDY01000010">
    <property type="protein sequence ID" value="EMB19757.1"/>
    <property type="molecule type" value="Genomic_DNA"/>
</dbReference>
<dbReference type="AlphaFoldDB" id="A0A0F6MMC8"/>
<comment type="caution">
    <text evidence="1">The sequence shown here is derived from an EMBL/GenBank/DDBJ whole genome shotgun (WGS) entry which is preliminary data.</text>
</comment>
<organism evidence="1">
    <name type="scientific">Treponema denticola OTK</name>
    <dbReference type="NCBI Taxonomy" id="999434"/>
    <lineage>
        <taxon>Bacteria</taxon>
        <taxon>Pseudomonadati</taxon>
        <taxon>Spirochaetota</taxon>
        <taxon>Spirochaetia</taxon>
        <taxon>Spirochaetales</taxon>
        <taxon>Treponemataceae</taxon>
        <taxon>Treponema</taxon>
    </lineage>
</organism>
<proteinExistence type="predicted"/>
<evidence type="ECO:0000313" key="1">
    <source>
        <dbReference type="EMBL" id="EMB19757.1"/>
    </source>
</evidence>
<dbReference type="PATRIC" id="fig|999434.4.peg.2556"/>
<accession>A0A0F6MMC8</accession>
<name>A0A0F6MMC8_TREDN</name>
<evidence type="ECO:0008006" key="2">
    <source>
        <dbReference type="Google" id="ProtNLM"/>
    </source>
</evidence>
<dbReference type="HOGENOM" id="CLU_1115373_0_0_12"/>
<dbReference type="Proteomes" id="UP000011701">
    <property type="component" value="Chromosome"/>
</dbReference>